<reference evidence="1 2" key="1">
    <citation type="submission" date="2023-11" db="EMBL/GenBank/DDBJ databases">
        <title>Actinomadura monticuli sp. nov., isolated from volcanic ash.</title>
        <authorList>
            <person name="Lee S.D."/>
            <person name="Yang H."/>
            <person name="Kim I.S."/>
        </authorList>
    </citation>
    <scope>NUCLEOTIDE SEQUENCE [LARGE SCALE GENOMIC DNA]</scope>
    <source>
        <strain evidence="1 2">DSM 45346</strain>
    </source>
</reference>
<comment type="caution">
    <text evidence="1">The sequence shown here is derived from an EMBL/GenBank/DDBJ whole genome shotgun (WGS) entry which is preliminary data.</text>
</comment>
<dbReference type="EMBL" id="JAXCEH010000003">
    <property type="protein sequence ID" value="MFA1553518.1"/>
    <property type="molecule type" value="Genomic_DNA"/>
</dbReference>
<evidence type="ECO:0000313" key="2">
    <source>
        <dbReference type="Proteomes" id="UP001569904"/>
    </source>
</evidence>
<gene>
    <name evidence="1" type="ORF">SM436_07430</name>
</gene>
<organism evidence="1 2">
    <name type="scientific">Actinomadura chokoriensis</name>
    <dbReference type="NCBI Taxonomy" id="454156"/>
    <lineage>
        <taxon>Bacteria</taxon>
        <taxon>Bacillati</taxon>
        <taxon>Actinomycetota</taxon>
        <taxon>Actinomycetes</taxon>
        <taxon>Streptosporangiales</taxon>
        <taxon>Thermomonosporaceae</taxon>
        <taxon>Actinomadura</taxon>
    </lineage>
</organism>
<keyword evidence="2" id="KW-1185">Reference proteome</keyword>
<evidence type="ECO:0000313" key="1">
    <source>
        <dbReference type="EMBL" id="MFA1553518.1"/>
    </source>
</evidence>
<dbReference type="RefSeq" id="WP_371939912.1">
    <property type="nucleotide sequence ID" value="NZ_JAXCEH010000003.1"/>
</dbReference>
<protein>
    <submittedName>
        <fullName evidence="1">Uncharacterized protein</fullName>
    </submittedName>
</protein>
<name>A0ABV4QU02_9ACTN</name>
<sequence length="100" mass="11950">MSRIKWDQNGGFHIERPWIWDVQAREAETAPSEGDHARFALLVREIRHWRVYRQDAKAVLRLCARLADLLDRPDCYCQPSHHGTYRDVLKDNRAWAHRML</sequence>
<accession>A0ABV4QU02</accession>
<proteinExistence type="predicted"/>
<dbReference type="Proteomes" id="UP001569904">
    <property type="component" value="Unassembled WGS sequence"/>
</dbReference>